<organism evidence="1 2">
    <name type="scientific">Fischerella major NIES-592</name>
    <dbReference type="NCBI Taxonomy" id="210994"/>
    <lineage>
        <taxon>Bacteria</taxon>
        <taxon>Bacillati</taxon>
        <taxon>Cyanobacteriota</taxon>
        <taxon>Cyanophyceae</taxon>
        <taxon>Nostocales</taxon>
        <taxon>Hapalosiphonaceae</taxon>
        <taxon>Fischerella</taxon>
    </lineage>
</organism>
<comment type="caution">
    <text evidence="1">The sequence shown here is derived from an EMBL/GenBank/DDBJ whole genome shotgun (WGS) entry which is preliminary data.</text>
</comment>
<name>A0A1U7GUT0_9CYAN</name>
<evidence type="ECO:0000313" key="1">
    <source>
        <dbReference type="EMBL" id="OKH11839.1"/>
    </source>
</evidence>
<reference evidence="1 2" key="1">
    <citation type="submission" date="2016-11" db="EMBL/GenBank/DDBJ databases">
        <title>Draft Genome Sequences of Nine Cyanobacterial Strains from Diverse Habitats.</title>
        <authorList>
            <person name="Zhu T."/>
            <person name="Hou S."/>
            <person name="Lu X."/>
            <person name="Hess W.R."/>
        </authorList>
    </citation>
    <scope>NUCLEOTIDE SEQUENCE [LARGE SCALE GENOMIC DNA]</scope>
    <source>
        <strain evidence="1 2">NIES-592</strain>
    </source>
</reference>
<keyword evidence="2" id="KW-1185">Reference proteome</keyword>
<sequence length="90" mass="10095">MTPKKQTFRFLALVLITTLCFYHQQTPKDTVNTHEQSISVHLCPSVSIGVRYIKNIILVAADSKFPINIPTSTNKDAGKLKIIKLKTQPT</sequence>
<evidence type="ECO:0000313" key="2">
    <source>
        <dbReference type="Proteomes" id="UP000186391"/>
    </source>
</evidence>
<dbReference type="AlphaFoldDB" id="A0A1U7GUT0"/>
<dbReference type="Proteomes" id="UP000186391">
    <property type="component" value="Unassembled WGS sequence"/>
</dbReference>
<accession>A0A1U7GUT0</accession>
<protein>
    <submittedName>
        <fullName evidence="1">Uncharacterized protein</fullName>
    </submittedName>
</protein>
<dbReference type="EMBL" id="MRCA01000015">
    <property type="protein sequence ID" value="OKH11839.1"/>
    <property type="molecule type" value="Genomic_DNA"/>
</dbReference>
<proteinExistence type="predicted"/>
<gene>
    <name evidence="1" type="ORF">NIES592_20440</name>
</gene>